<dbReference type="Proteomes" id="UP000297716">
    <property type="component" value="Unassembled WGS sequence"/>
</dbReference>
<dbReference type="OrthoDB" id="4775160at2759"/>
<organism evidence="2 3">
    <name type="scientific">Xylaria hypoxylon</name>
    <dbReference type="NCBI Taxonomy" id="37992"/>
    <lineage>
        <taxon>Eukaryota</taxon>
        <taxon>Fungi</taxon>
        <taxon>Dikarya</taxon>
        <taxon>Ascomycota</taxon>
        <taxon>Pezizomycotina</taxon>
        <taxon>Sordariomycetes</taxon>
        <taxon>Xylariomycetidae</taxon>
        <taxon>Xylariales</taxon>
        <taxon>Xylariaceae</taxon>
        <taxon>Xylaria</taxon>
    </lineage>
</organism>
<reference evidence="2 3" key="1">
    <citation type="submission" date="2019-03" db="EMBL/GenBank/DDBJ databases">
        <title>Draft genome sequence of Xylaria hypoxylon DSM 108379, a ubiquitous saprotrophic-parasitic fungi on hardwood.</title>
        <authorList>
            <person name="Buettner E."/>
            <person name="Leonhardt S."/>
            <person name="Gebauer A.M."/>
            <person name="Liers C."/>
            <person name="Hofrichter M."/>
            <person name="Kellner H."/>
        </authorList>
    </citation>
    <scope>NUCLEOTIDE SEQUENCE [LARGE SCALE GENOMIC DNA]</scope>
    <source>
        <strain evidence="2 3">DSM 108379</strain>
    </source>
</reference>
<feature type="compositionally biased region" description="Low complexity" evidence="1">
    <location>
        <begin position="958"/>
        <end position="969"/>
    </location>
</feature>
<evidence type="ECO:0000313" key="3">
    <source>
        <dbReference type="Proteomes" id="UP000297716"/>
    </source>
</evidence>
<gene>
    <name evidence="2" type="ORF">E0Z10_g10338</name>
</gene>
<proteinExistence type="predicted"/>
<protein>
    <submittedName>
        <fullName evidence="2">Uncharacterized protein</fullName>
    </submittedName>
</protein>
<feature type="compositionally biased region" description="Low complexity" evidence="1">
    <location>
        <begin position="199"/>
        <end position="210"/>
    </location>
</feature>
<feature type="region of interest" description="Disordered" evidence="1">
    <location>
        <begin position="835"/>
        <end position="863"/>
    </location>
</feature>
<dbReference type="EMBL" id="SKBN01000393">
    <property type="protein sequence ID" value="TGJ78428.1"/>
    <property type="molecule type" value="Genomic_DNA"/>
</dbReference>
<evidence type="ECO:0000313" key="2">
    <source>
        <dbReference type="EMBL" id="TGJ78428.1"/>
    </source>
</evidence>
<accession>A0A4Z0YEX5</accession>
<evidence type="ECO:0000256" key="1">
    <source>
        <dbReference type="SAM" id="MobiDB-lite"/>
    </source>
</evidence>
<comment type="caution">
    <text evidence="2">The sequence shown here is derived from an EMBL/GenBank/DDBJ whole genome shotgun (WGS) entry which is preliminary data.</text>
</comment>
<feature type="compositionally biased region" description="Basic and acidic residues" evidence="1">
    <location>
        <begin position="102"/>
        <end position="118"/>
    </location>
</feature>
<keyword evidence="3" id="KW-1185">Reference proteome</keyword>
<name>A0A4Z0YEX5_9PEZI</name>
<sequence>MDTKFESHRQKRKAGPYSNDFIDIQDDVAVFEITIPELHKPLAAVIADNGGSDHLSGDIETIHDDERIDVTMGIELEAADNTLSDASIRRSSQSSISPLEDSASHQKHDSRECRRRSSDNNLVPDLPQADWEGSSQICHQTSLRIKRAPSRTNRLPSRGAETFMNLCDAITRFLAALSKQELSPFKTYPSRLQDKASNRARSPSNRNNTAGIHNLDRQLTPDHFSMSRIVCTTGSDSAPTVTDQCPSRDKEWEAHRERISNMLIRLLQWKDEFSEGDLQDLLSGMSPTAAAGEQAVKSLLLSIGEKLSDLVEYQIDKPRMNERFLQADRKLNDYIQRGKEAQCYSRSRDDASSTSSEGTIVSDAELARAINQQLDELDGDLDSLINMRIPTLLKKPIYRRRSRLRKNSVTMSSLYEPWDGKFHANSGNLSTPVTPMASLSTWGVVRPHRRPGSGRSLLSELSEHNLSDQLTSYSRKMRKTKETDQWASTQEILERIRLYWRHRRPPLDLEHQLHRNKSLHLTIAISSDPAVFQADKLRESLASLEQSRREPINSLTTLFSNLRIRPVDNKLCADIIQTFRDAVPKLHHEPNFETTGPFLESVESIDFTMALLDSLPHWQLYNNFPHGKELAKALGVSVQMVLLDEFWDSCANLLSHVRDTPPSLDHDTESQQAKQRYVQNLLLQRVRRLDSLRVNRALIEVWSSLQPMVHELVSELQDCTAMPKLETETEKQPLSLPISPDPTVFLRPPRVSIMPVQPQSKHQFRYKPSRHRFYKVPKPTGLPSMIQNESLLGVPQRRGSPNLIQQSPERNSTLVTHRDEFQGFFQQCSRFPTSHHQTFDKPLNPSIIRHEDSPTRPTSPSVICRDEVPRNAEGRALSPPLSPTSVWYERTEFPLNYPSRPVAPASLPPPSKCSDRLGSTSTFHGPSNIVPGIKVPGPVLLPPAYLLCYTVPTPGNDLSRSSSPLRRGSTASTASVGEEATELGTSFCTIQLGDEFINCTNTVWTDTEASTGIIDSHTST</sequence>
<dbReference type="AlphaFoldDB" id="A0A4Z0YEX5"/>
<feature type="region of interest" description="Disordered" evidence="1">
    <location>
        <begin position="85"/>
        <end position="134"/>
    </location>
</feature>
<feature type="region of interest" description="Disordered" evidence="1">
    <location>
        <begin position="188"/>
        <end position="217"/>
    </location>
</feature>
<feature type="region of interest" description="Disordered" evidence="1">
    <location>
        <begin position="957"/>
        <end position="978"/>
    </location>
</feature>